<dbReference type="RefSeq" id="WP_203837437.1">
    <property type="nucleotide sequence ID" value="NZ_BAAATV010000007.1"/>
</dbReference>
<comment type="caution">
    <text evidence="2">The sequence shown here is derived from an EMBL/GenBank/DDBJ whole genome shotgun (WGS) entry which is preliminary data.</text>
</comment>
<feature type="domain" description="Aspartyl/asparaginy/proline hydroxylase" evidence="1">
    <location>
        <begin position="29"/>
        <end position="182"/>
    </location>
</feature>
<dbReference type="Gene3D" id="2.60.120.330">
    <property type="entry name" value="B-lactam Antibiotic, Isopenicillin N Synthase, Chain"/>
    <property type="match status" value="1"/>
</dbReference>
<dbReference type="Pfam" id="PF05118">
    <property type="entry name" value="Asp_Arg_Hydrox"/>
    <property type="match status" value="1"/>
</dbReference>
<accession>A0ABQ3ZNV2</accession>
<keyword evidence="3" id="KW-1185">Reference proteome</keyword>
<gene>
    <name evidence="2" type="ORF">Ahu01nite_033690</name>
</gene>
<name>A0ABQ3ZNV2_9ACTN</name>
<sequence>MTVIPVAEVALPAEVAALRHLESSTVERLRHEALTVPRNWVTEYGDYQNGGWHTLSLMNDTGDPRDVTIRDCPRPRPTALLERMPAMQELLAGLGVRCMWARLARLDHGAFLWEHRDYGELDEVERHRLHVPVVTNPSAYLVVGGTKVHMSVGRVWRLTPTSPHGVCNRFGPSRIHLIIDCYADAAFHDLNQGDAAAAGDAARMPEPSQSVLDETVTTATGLAELGYDHAAETALLELFYQYALAEGRAYDLIADMYAGLHRDDDAERWRSKKNVMLGLA</sequence>
<dbReference type="EMBL" id="BOMN01000040">
    <property type="protein sequence ID" value="GIE20267.1"/>
    <property type="molecule type" value="Genomic_DNA"/>
</dbReference>
<dbReference type="SUPFAM" id="SSF51197">
    <property type="entry name" value="Clavaminate synthase-like"/>
    <property type="match status" value="1"/>
</dbReference>
<organism evidence="2 3">
    <name type="scientific">Winogradskya humida</name>
    <dbReference type="NCBI Taxonomy" id="113566"/>
    <lineage>
        <taxon>Bacteria</taxon>
        <taxon>Bacillati</taxon>
        <taxon>Actinomycetota</taxon>
        <taxon>Actinomycetes</taxon>
        <taxon>Micromonosporales</taxon>
        <taxon>Micromonosporaceae</taxon>
        <taxon>Winogradskya</taxon>
    </lineage>
</organism>
<evidence type="ECO:0000313" key="3">
    <source>
        <dbReference type="Proteomes" id="UP000603200"/>
    </source>
</evidence>
<dbReference type="InterPro" id="IPR027443">
    <property type="entry name" value="IPNS-like_sf"/>
</dbReference>
<reference evidence="2 3" key="1">
    <citation type="submission" date="2021-01" db="EMBL/GenBank/DDBJ databases">
        <title>Whole genome shotgun sequence of Actinoplanes humidus NBRC 14915.</title>
        <authorList>
            <person name="Komaki H."/>
            <person name="Tamura T."/>
        </authorList>
    </citation>
    <scope>NUCLEOTIDE SEQUENCE [LARGE SCALE GENOMIC DNA]</scope>
    <source>
        <strain evidence="2 3">NBRC 14915</strain>
    </source>
</reference>
<evidence type="ECO:0000259" key="1">
    <source>
        <dbReference type="Pfam" id="PF05118"/>
    </source>
</evidence>
<proteinExistence type="predicted"/>
<evidence type="ECO:0000313" key="2">
    <source>
        <dbReference type="EMBL" id="GIE20267.1"/>
    </source>
</evidence>
<dbReference type="InterPro" id="IPR007803">
    <property type="entry name" value="Asp/Arg/Pro-Hydrxlase"/>
</dbReference>
<dbReference type="Proteomes" id="UP000603200">
    <property type="component" value="Unassembled WGS sequence"/>
</dbReference>
<protein>
    <recommendedName>
        <fullName evidence="1">Aspartyl/asparaginy/proline hydroxylase domain-containing protein</fullName>
    </recommendedName>
</protein>